<proteinExistence type="predicted"/>
<name>A0A2W5V320_9CAUL</name>
<protein>
    <submittedName>
        <fullName evidence="2">Portal protein</fullName>
    </submittedName>
</protein>
<evidence type="ECO:0000313" key="3">
    <source>
        <dbReference type="Proteomes" id="UP000249393"/>
    </source>
</evidence>
<organism evidence="2 3">
    <name type="scientific">Caulobacter segnis</name>
    <dbReference type="NCBI Taxonomy" id="88688"/>
    <lineage>
        <taxon>Bacteria</taxon>
        <taxon>Pseudomonadati</taxon>
        <taxon>Pseudomonadota</taxon>
        <taxon>Alphaproteobacteria</taxon>
        <taxon>Caulobacterales</taxon>
        <taxon>Caulobacteraceae</taxon>
        <taxon>Caulobacter</taxon>
    </lineage>
</organism>
<dbReference type="InterPro" id="IPR009279">
    <property type="entry name" value="Portal_Mu"/>
</dbReference>
<reference evidence="2 3" key="1">
    <citation type="submission" date="2017-08" db="EMBL/GenBank/DDBJ databases">
        <title>Infants hospitalized years apart are colonized by the same room-sourced microbial strains.</title>
        <authorList>
            <person name="Brooks B."/>
            <person name="Olm M.R."/>
            <person name="Firek B.A."/>
            <person name="Baker R."/>
            <person name="Thomas B.C."/>
            <person name="Morowitz M.J."/>
            <person name="Banfield J.F."/>
        </authorList>
    </citation>
    <scope>NUCLEOTIDE SEQUENCE [LARGE SCALE GENOMIC DNA]</scope>
    <source>
        <strain evidence="2">S2_003_000_R2_4</strain>
    </source>
</reference>
<evidence type="ECO:0000313" key="2">
    <source>
        <dbReference type="EMBL" id="PZR32283.1"/>
    </source>
</evidence>
<dbReference type="Pfam" id="PF06074">
    <property type="entry name" value="Portal_Mu"/>
    <property type="match status" value="1"/>
</dbReference>
<comment type="caution">
    <text evidence="2">The sequence shown here is derived from an EMBL/GenBank/DDBJ whole genome shotgun (WGS) entry which is preliminary data.</text>
</comment>
<gene>
    <name evidence="2" type="ORF">DI526_17055</name>
</gene>
<dbReference type="RefSeq" id="WP_304280619.1">
    <property type="nucleotide sequence ID" value="NZ_QFQZ01000064.1"/>
</dbReference>
<dbReference type="Proteomes" id="UP000249393">
    <property type="component" value="Unassembled WGS sequence"/>
</dbReference>
<evidence type="ECO:0000256" key="1">
    <source>
        <dbReference type="SAM" id="MobiDB-lite"/>
    </source>
</evidence>
<dbReference type="AlphaFoldDB" id="A0A2W5V320"/>
<accession>A0A2W5V320</accession>
<sequence length="504" mass="55461">MSDIPENKPTPADKAPDKPELGEIAISVGGTDITLPFMGALREVQDTVLRRLGNNYEVYRELRRDDQVHACLQQRILALMSRPLVIEPGGDDAQSVAAADHLRMNLAQIPFDRASGKKHAGILYGHAVAECMYEIREGKVWLARPKVRVPWRFRYAFDGSLRLLTRARMSEGEPVPEKKFWTTNWGADNDDDPYGLGLAHQLYWLVFFKKQGLSFWLRALEKYGAPSTYTKYPAGADQKTVNDALAVARRLRLDGAAAIPENMTIELLEAARGTVDQATFLRQMNAGIAKIILGVTMTTDDGASLSQSQVHMEVREELTDADAETLCESFQTGPATWLTQWNFPGAKTPIVRRPSAEDETAVADLLIKKGRAIKALRDAGLEPENDEVIEAMLPGWRLAPTKTATPPVGSPSFAEASDRDAIADYVDELDWRPMIDPIRQRIIAFVEARPDLQTAADELGELLTGPASDDLVKALSRSLLEARLGGRAGGATTTAMAQADAKRT</sequence>
<feature type="region of interest" description="Disordered" evidence="1">
    <location>
        <begin position="1"/>
        <end position="20"/>
    </location>
</feature>
<dbReference type="EMBL" id="QFQZ01000064">
    <property type="protein sequence ID" value="PZR32283.1"/>
    <property type="molecule type" value="Genomic_DNA"/>
</dbReference>